<dbReference type="GO" id="GO:0016747">
    <property type="term" value="F:acyltransferase activity, transferring groups other than amino-acyl groups"/>
    <property type="evidence" value="ECO:0007669"/>
    <property type="project" value="TreeGrafter"/>
</dbReference>
<protein>
    <submittedName>
        <fullName evidence="2">Uncharacterized protein</fullName>
    </submittedName>
</protein>
<evidence type="ECO:0000256" key="1">
    <source>
        <dbReference type="ARBA" id="ARBA00009861"/>
    </source>
</evidence>
<evidence type="ECO:0000313" key="2">
    <source>
        <dbReference type="EMBL" id="KAF5936022.1"/>
    </source>
</evidence>
<gene>
    <name evidence="2" type="ORF">HYC85_027151</name>
</gene>
<dbReference type="Proteomes" id="UP000593564">
    <property type="component" value="Unassembled WGS sequence"/>
</dbReference>
<dbReference type="PANTHER" id="PTHR31642:SF302">
    <property type="entry name" value="METHANOL O-ANTHRANILOYLTRANSFERASE-LIKE"/>
    <property type="match status" value="1"/>
</dbReference>
<organism evidence="2 3">
    <name type="scientific">Camellia sinensis</name>
    <name type="common">Tea plant</name>
    <name type="synonym">Thea sinensis</name>
    <dbReference type="NCBI Taxonomy" id="4442"/>
    <lineage>
        <taxon>Eukaryota</taxon>
        <taxon>Viridiplantae</taxon>
        <taxon>Streptophyta</taxon>
        <taxon>Embryophyta</taxon>
        <taxon>Tracheophyta</taxon>
        <taxon>Spermatophyta</taxon>
        <taxon>Magnoliopsida</taxon>
        <taxon>eudicotyledons</taxon>
        <taxon>Gunneridae</taxon>
        <taxon>Pentapetalae</taxon>
        <taxon>asterids</taxon>
        <taxon>Ericales</taxon>
        <taxon>Theaceae</taxon>
        <taxon>Camellia</taxon>
    </lineage>
</organism>
<reference evidence="2 3" key="2">
    <citation type="submission" date="2020-07" db="EMBL/GenBank/DDBJ databases">
        <title>Genome assembly of wild tea tree DASZ reveals pedigree and selection history of tea varieties.</title>
        <authorList>
            <person name="Zhang W."/>
        </authorList>
    </citation>
    <scope>NUCLEOTIDE SEQUENCE [LARGE SCALE GENOMIC DNA]</scope>
    <source>
        <strain evidence="3">cv. G240</strain>
        <tissue evidence="2">Leaf</tissue>
    </source>
</reference>
<evidence type="ECO:0000313" key="3">
    <source>
        <dbReference type="Proteomes" id="UP000593564"/>
    </source>
</evidence>
<dbReference type="Gene3D" id="3.30.559.10">
    <property type="entry name" value="Chloramphenicol acetyltransferase-like domain"/>
    <property type="match status" value="2"/>
</dbReference>
<comment type="similarity">
    <text evidence="1">Belongs to the plant acyltransferase family.</text>
</comment>
<dbReference type="EMBL" id="JACBKZ010000013">
    <property type="protein sequence ID" value="KAF5936022.1"/>
    <property type="molecule type" value="Genomic_DNA"/>
</dbReference>
<sequence>MACFLDNHVKVVSPIKKVNPVICNYTLAASHWINPPGADISGSVNVAWLAARLRLGSEWLQIQATLCSDTTVEGSVCRTIALQIDPNETVWVTFMVDVRGKPGLNLPPGYYGNSSVSPVTVSNVEMLCKNPLEYAAELVKKAEALVDFGWGKPVYGGPVGGASFSNPYALFRNGDGEDGIMVPICLPVAAMERSKMELWRMTLGTNGDSHVAEPIKITSMI</sequence>
<keyword evidence="3" id="KW-1185">Reference proteome</keyword>
<dbReference type="AlphaFoldDB" id="A0A7J7G5K7"/>
<reference evidence="3" key="1">
    <citation type="journal article" date="2020" name="Nat. Commun.">
        <title>Genome assembly of wild tea tree DASZ reveals pedigree and selection history of tea varieties.</title>
        <authorList>
            <person name="Zhang W."/>
            <person name="Zhang Y."/>
            <person name="Qiu H."/>
            <person name="Guo Y."/>
            <person name="Wan H."/>
            <person name="Zhang X."/>
            <person name="Scossa F."/>
            <person name="Alseekh S."/>
            <person name="Zhang Q."/>
            <person name="Wang P."/>
            <person name="Xu L."/>
            <person name="Schmidt M.H."/>
            <person name="Jia X."/>
            <person name="Li D."/>
            <person name="Zhu A."/>
            <person name="Guo F."/>
            <person name="Chen W."/>
            <person name="Ni D."/>
            <person name="Usadel B."/>
            <person name="Fernie A.R."/>
            <person name="Wen W."/>
        </authorList>
    </citation>
    <scope>NUCLEOTIDE SEQUENCE [LARGE SCALE GENOMIC DNA]</scope>
    <source>
        <strain evidence="3">cv. G240</strain>
    </source>
</reference>
<dbReference type="InterPro" id="IPR023213">
    <property type="entry name" value="CAT-like_dom_sf"/>
</dbReference>
<proteinExistence type="inferred from homology"/>
<dbReference type="InterPro" id="IPR050317">
    <property type="entry name" value="Plant_Fungal_Acyltransferase"/>
</dbReference>
<dbReference type="PANTHER" id="PTHR31642">
    <property type="entry name" value="TRICHOTHECENE 3-O-ACETYLTRANSFERASE"/>
    <property type="match status" value="1"/>
</dbReference>
<accession>A0A7J7G5K7</accession>
<comment type="caution">
    <text evidence="2">The sequence shown here is derived from an EMBL/GenBank/DDBJ whole genome shotgun (WGS) entry which is preliminary data.</text>
</comment>
<name>A0A7J7G5K7_CAMSI</name>
<dbReference type="Pfam" id="PF02458">
    <property type="entry name" value="Transferase"/>
    <property type="match status" value="1"/>
</dbReference>